<feature type="chain" id="PRO_5028870683" description="DUF6265 domain-containing protein" evidence="1">
    <location>
        <begin position="18"/>
        <end position="142"/>
    </location>
</feature>
<dbReference type="Pfam" id="PF19780">
    <property type="entry name" value="DUF6265"/>
    <property type="match status" value="1"/>
</dbReference>
<organism evidence="3 4">
    <name type="scientific">Sphingomonas lutea</name>
    <dbReference type="NCBI Taxonomy" id="1045317"/>
    <lineage>
        <taxon>Bacteria</taxon>
        <taxon>Pseudomonadati</taxon>
        <taxon>Pseudomonadota</taxon>
        <taxon>Alphaproteobacteria</taxon>
        <taxon>Sphingomonadales</taxon>
        <taxon>Sphingomonadaceae</taxon>
        <taxon>Sphingomonas</taxon>
    </lineage>
</organism>
<evidence type="ECO:0000256" key="1">
    <source>
        <dbReference type="SAM" id="SignalP"/>
    </source>
</evidence>
<evidence type="ECO:0000313" key="4">
    <source>
        <dbReference type="Proteomes" id="UP000515971"/>
    </source>
</evidence>
<evidence type="ECO:0000259" key="2">
    <source>
        <dbReference type="Pfam" id="PF19780"/>
    </source>
</evidence>
<feature type="domain" description="DUF6265" evidence="2">
    <location>
        <begin position="20"/>
        <end position="122"/>
    </location>
</feature>
<feature type="signal peptide" evidence="1">
    <location>
        <begin position="1"/>
        <end position="17"/>
    </location>
</feature>
<dbReference type="RefSeq" id="WP_187539822.1">
    <property type="nucleotide sequence ID" value="NZ_BAABJT010000001.1"/>
</dbReference>
<dbReference type="EMBL" id="CP060718">
    <property type="protein sequence ID" value="QNN68371.1"/>
    <property type="molecule type" value="Genomic_DNA"/>
</dbReference>
<gene>
    <name evidence="3" type="ORF">H9L13_05775</name>
</gene>
<accession>A0A7G9SKJ6</accession>
<keyword evidence="1" id="KW-0732">Signal</keyword>
<reference evidence="3 4" key="1">
    <citation type="submission" date="2020-08" db="EMBL/GenBank/DDBJ databases">
        <title>Genome sequence of Sphingomonas lutea KCTC 23642T.</title>
        <authorList>
            <person name="Hyun D.-W."/>
            <person name="Bae J.-W."/>
        </authorList>
    </citation>
    <scope>NUCLEOTIDE SEQUENCE [LARGE SCALE GENOMIC DNA]</scope>
    <source>
        <strain evidence="3 4">KCTC 23642</strain>
    </source>
</reference>
<dbReference type="InterPro" id="IPR046232">
    <property type="entry name" value="DUF6265"/>
</dbReference>
<name>A0A7G9SKJ6_9SPHN</name>
<dbReference type="Proteomes" id="UP000515971">
    <property type="component" value="Chromosome"/>
</dbReference>
<proteinExistence type="predicted"/>
<sequence length="142" mass="15556">MWLIALAALAASEPGNAMPSWLAGGWTTESADGSWVEEWWTPPKAGLMIGAGRSGKAGKLDWWEHTRIELADGKLRFCALPKGQAGACFPATRVAASEIVFENPAHDFPNRIAYRREGKALFAEVSGKDGANVQRWRFRLVD</sequence>
<dbReference type="KEGG" id="slut:H9L13_05775"/>
<keyword evidence="4" id="KW-1185">Reference proteome</keyword>
<protein>
    <recommendedName>
        <fullName evidence="2">DUF6265 domain-containing protein</fullName>
    </recommendedName>
</protein>
<evidence type="ECO:0000313" key="3">
    <source>
        <dbReference type="EMBL" id="QNN68371.1"/>
    </source>
</evidence>
<dbReference type="AlphaFoldDB" id="A0A7G9SKJ6"/>